<dbReference type="AlphaFoldDB" id="A0AB39VZZ7"/>
<evidence type="ECO:0000313" key="2">
    <source>
        <dbReference type="EMBL" id="XDU95140.1"/>
    </source>
</evidence>
<name>A0AB39VZZ7_9FLAO</name>
<proteinExistence type="predicted"/>
<dbReference type="PANTHER" id="PTHR43179">
    <property type="entry name" value="RHAMNOSYLTRANSFERASE WBBL"/>
    <property type="match status" value="1"/>
</dbReference>
<keyword evidence="2" id="KW-0328">Glycosyltransferase</keyword>
<organism evidence="2">
    <name type="scientific">Flavobacterium sp. WC2409</name>
    <dbReference type="NCBI Taxonomy" id="3234139"/>
    <lineage>
        <taxon>Bacteria</taxon>
        <taxon>Pseudomonadati</taxon>
        <taxon>Bacteroidota</taxon>
        <taxon>Flavobacteriia</taxon>
        <taxon>Flavobacteriales</taxon>
        <taxon>Flavobacteriaceae</taxon>
        <taxon>Flavobacterium</taxon>
    </lineage>
</organism>
<accession>A0AB39VZZ7</accession>
<dbReference type="Pfam" id="PF00535">
    <property type="entry name" value="Glycos_transf_2"/>
    <property type="match status" value="1"/>
</dbReference>
<dbReference type="Gene3D" id="3.90.550.10">
    <property type="entry name" value="Spore Coat Polysaccharide Biosynthesis Protein SpsA, Chain A"/>
    <property type="match status" value="1"/>
</dbReference>
<protein>
    <submittedName>
        <fullName evidence="2">Glycosyltransferase family 2 protein</fullName>
        <ecNumber evidence="2">2.4.-.-</ecNumber>
    </submittedName>
</protein>
<sequence>MPPELSVVIVNYNGLIYLKECFDALFQNLKNIEFEIIVIDNNSQDGSCAYLKANYPEIILIESNVNLGFGKGNNEAVRKAKGNYLLLLNNDTIVLDPLLPVLNFLKSDAKIGVAGIKMLDGNKKYLASAGNFPNYKNLFQMKKLMKIGSEFRTGIFTKKVYEVDWLSGSFLMLPTEVFKEIDGFDEDYFLYVEDVDFSKKIADKGYKRVFLSNYSYIHFVGFNSSKNHLLVRGYEIYIAKHFKGFNKKTLGFILSVNKLVKRIKQFLKRN</sequence>
<dbReference type="InterPro" id="IPR001173">
    <property type="entry name" value="Glyco_trans_2-like"/>
</dbReference>
<dbReference type="InterPro" id="IPR029044">
    <property type="entry name" value="Nucleotide-diphossugar_trans"/>
</dbReference>
<dbReference type="EC" id="2.4.-.-" evidence="2"/>
<dbReference type="CDD" id="cd04186">
    <property type="entry name" value="GT_2_like_c"/>
    <property type="match status" value="1"/>
</dbReference>
<dbReference type="EMBL" id="CP165625">
    <property type="protein sequence ID" value="XDU95140.1"/>
    <property type="molecule type" value="Genomic_DNA"/>
</dbReference>
<gene>
    <name evidence="2" type="ORF">AB3G34_14765</name>
</gene>
<dbReference type="RefSeq" id="WP_369752895.1">
    <property type="nucleotide sequence ID" value="NZ_CP165625.1"/>
</dbReference>
<keyword evidence="2" id="KW-0808">Transferase</keyword>
<feature type="domain" description="Glycosyltransferase 2-like" evidence="1">
    <location>
        <begin position="6"/>
        <end position="132"/>
    </location>
</feature>
<evidence type="ECO:0000259" key="1">
    <source>
        <dbReference type="Pfam" id="PF00535"/>
    </source>
</evidence>
<reference evidence="2" key="1">
    <citation type="submission" date="2024-07" db="EMBL/GenBank/DDBJ databases">
        <authorList>
            <person name="Biller S.J."/>
        </authorList>
    </citation>
    <scope>NUCLEOTIDE SEQUENCE</scope>
    <source>
        <strain evidence="2">WC2409</strain>
    </source>
</reference>
<dbReference type="GO" id="GO:0016757">
    <property type="term" value="F:glycosyltransferase activity"/>
    <property type="evidence" value="ECO:0007669"/>
    <property type="project" value="UniProtKB-KW"/>
</dbReference>
<dbReference type="PANTHER" id="PTHR43179:SF7">
    <property type="entry name" value="RHAMNOSYLTRANSFERASE WBBL"/>
    <property type="match status" value="1"/>
</dbReference>
<dbReference type="SUPFAM" id="SSF53448">
    <property type="entry name" value="Nucleotide-diphospho-sugar transferases"/>
    <property type="match status" value="1"/>
</dbReference>